<dbReference type="RefSeq" id="WP_123180264.1">
    <property type="nucleotide sequence ID" value="NZ_RQGN01000022.1"/>
</dbReference>
<dbReference type="EMBL" id="RQGN01000022">
    <property type="protein sequence ID" value="TGM07869.1"/>
    <property type="molecule type" value="Genomic_DNA"/>
</dbReference>
<reference evidence="2 3" key="1">
    <citation type="journal article" date="2019" name="PLoS Negl. Trop. Dis.">
        <title>Revisiting the worldwide diversity of Leptospira species in the environment.</title>
        <authorList>
            <person name="Vincent A.T."/>
            <person name="Schiettekatte O."/>
            <person name="Bourhy P."/>
            <person name="Veyrier F.J."/>
            <person name="Picardeau M."/>
        </authorList>
    </citation>
    <scope>NUCLEOTIDE SEQUENCE [LARGE SCALE GENOMIC DNA]</scope>
    <source>
        <strain evidence="2 3">201702444</strain>
    </source>
</reference>
<comment type="caution">
    <text evidence="2">The sequence shown here is derived from an EMBL/GenBank/DDBJ whole genome shotgun (WGS) entry which is preliminary data.</text>
</comment>
<evidence type="ECO:0000256" key="1">
    <source>
        <dbReference type="SAM" id="Phobius"/>
    </source>
</evidence>
<accession>A0A5F2BRK3</accession>
<name>A0A5F2BRK3_9LEPT</name>
<sequence length="105" mass="12072">MHSLFMNFEVKKRGLRLALFFTVVSLLSFLIGNAILQFTLLGLGLVSFVFTLVQPETFYSFTNWTLEFILTFLSGIVKGGLLLLYVIVWKPIQFAIDLFRKEKNS</sequence>
<organism evidence="2 3">
    <name type="scientific">Leptospira barantonii</name>
    <dbReference type="NCBI Taxonomy" id="2023184"/>
    <lineage>
        <taxon>Bacteria</taxon>
        <taxon>Pseudomonadati</taxon>
        <taxon>Spirochaetota</taxon>
        <taxon>Spirochaetia</taxon>
        <taxon>Leptospirales</taxon>
        <taxon>Leptospiraceae</taxon>
        <taxon>Leptospira</taxon>
    </lineage>
</organism>
<feature type="transmembrane region" description="Helical" evidence="1">
    <location>
        <begin position="20"/>
        <end position="48"/>
    </location>
</feature>
<gene>
    <name evidence="2" type="ORF">EHQ76_04375</name>
</gene>
<dbReference type="Proteomes" id="UP000298429">
    <property type="component" value="Unassembled WGS sequence"/>
</dbReference>
<keyword evidence="1" id="KW-0472">Membrane</keyword>
<proteinExistence type="predicted"/>
<keyword evidence="1" id="KW-0812">Transmembrane</keyword>
<evidence type="ECO:0000313" key="3">
    <source>
        <dbReference type="Proteomes" id="UP000298429"/>
    </source>
</evidence>
<protein>
    <submittedName>
        <fullName evidence="2">Uncharacterized protein</fullName>
    </submittedName>
</protein>
<evidence type="ECO:0000313" key="2">
    <source>
        <dbReference type="EMBL" id="TGM07869.1"/>
    </source>
</evidence>
<dbReference type="OrthoDB" id="344233at2"/>
<feature type="transmembrane region" description="Helical" evidence="1">
    <location>
        <begin position="68"/>
        <end position="88"/>
    </location>
</feature>
<keyword evidence="1" id="KW-1133">Transmembrane helix</keyword>
<dbReference type="AlphaFoldDB" id="A0A5F2BRK3"/>